<protein>
    <submittedName>
        <fullName evidence="2">Uncharacterized protein</fullName>
    </submittedName>
</protein>
<name>A0A927B760_9BACT</name>
<keyword evidence="1" id="KW-1133">Transmembrane helix</keyword>
<keyword evidence="1" id="KW-0472">Membrane</keyword>
<dbReference type="RefSeq" id="WP_191042331.1">
    <property type="nucleotide sequence ID" value="NZ_JACXAA010000014.1"/>
</dbReference>
<evidence type="ECO:0000313" key="3">
    <source>
        <dbReference type="Proteomes" id="UP000653797"/>
    </source>
</evidence>
<gene>
    <name evidence="2" type="ORF">IC230_27740</name>
</gene>
<comment type="caution">
    <text evidence="2">The sequence shown here is derived from an EMBL/GenBank/DDBJ whole genome shotgun (WGS) entry which is preliminary data.</text>
</comment>
<accession>A0A927B760</accession>
<dbReference type="AlphaFoldDB" id="A0A927B760"/>
<feature type="transmembrane region" description="Helical" evidence="1">
    <location>
        <begin position="145"/>
        <end position="166"/>
    </location>
</feature>
<keyword evidence="3" id="KW-1185">Reference proteome</keyword>
<dbReference type="Proteomes" id="UP000653797">
    <property type="component" value="Unassembled WGS sequence"/>
</dbReference>
<keyword evidence="1" id="KW-0812">Transmembrane</keyword>
<reference evidence="2" key="1">
    <citation type="submission" date="2020-09" db="EMBL/GenBank/DDBJ databases">
        <authorList>
            <person name="Kim M.K."/>
        </authorList>
    </citation>
    <scope>NUCLEOTIDE SEQUENCE</scope>
    <source>
        <strain evidence="2">BT704</strain>
    </source>
</reference>
<sequence>MTNPQIVGVEIDKLTRSIENAISGDSFRTEALELTISDLKRIKKSEWLFDWKYEAKQTDKTVYKLVIVENTTITQGLISLQDRGDHIFMALIESSKFNRGANKLYLGVPGNLVAFACKHSFDKGYAGYVSFESKTKLKEHYRKSLGAHVLFGNVMAIDTIAAHILVNQYFPENS</sequence>
<evidence type="ECO:0000256" key="1">
    <source>
        <dbReference type="SAM" id="Phobius"/>
    </source>
</evidence>
<proteinExistence type="predicted"/>
<organism evidence="2 3">
    <name type="scientific">Spirosoma validum</name>
    <dbReference type="NCBI Taxonomy" id="2771355"/>
    <lineage>
        <taxon>Bacteria</taxon>
        <taxon>Pseudomonadati</taxon>
        <taxon>Bacteroidota</taxon>
        <taxon>Cytophagia</taxon>
        <taxon>Cytophagales</taxon>
        <taxon>Cytophagaceae</taxon>
        <taxon>Spirosoma</taxon>
    </lineage>
</organism>
<evidence type="ECO:0000313" key="2">
    <source>
        <dbReference type="EMBL" id="MBD2756705.1"/>
    </source>
</evidence>
<dbReference type="EMBL" id="JACXAA010000014">
    <property type="protein sequence ID" value="MBD2756705.1"/>
    <property type="molecule type" value="Genomic_DNA"/>
</dbReference>